<evidence type="ECO:0000256" key="1">
    <source>
        <dbReference type="SAM" id="MobiDB-lite"/>
    </source>
</evidence>
<organism evidence="3 4">
    <name type="scientific">Dyella humi</name>
    <dbReference type="NCBI Taxonomy" id="1770547"/>
    <lineage>
        <taxon>Bacteria</taxon>
        <taxon>Pseudomonadati</taxon>
        <taxon>Pseudomonadota</taxon>
        <taxon>Gammaproteobacteria</taxon>
        <taxon>Lysobacterales</taxon>
        <taxon>Rhodanobacteraceae</taxon>
        <taxon>Dyella</taxon>
    </lineage>
</organism>
<feature type="signal peptide" evidence="2">
    <location>
        <begin position="1"/>
        <end position="22"/>
    </location>
</feature>
<reference evidence="3 4" key="1">
    <citation type="submission" date="2020-10" db="EMBL/GenBank/DDBJ databases">
        <title>Phylogeny of dyella-like bacteria.</title>
        <authorList>
            <person name="Fu J."/>
        </authorList>
    </citation>
    <scope>NUCLEOTIDE SEQUENCE [LARGE SCALE GENOMIC DNA]</scope>
    <source>
        <strain evidence="3 4">DHG40</strain>
    </source>
</reference>
<dbReference type="PROSITE" id="PS51257">
    <property type="entry name" value="PROKAR_LIPOPROTEIN"/>
    <property type="match status" value="1"/>
</dbReference>
<keyword evidence="2" id="KW-0732">Signal</keyword>
<accession>A0ABW8IIJ7</accession>
<sequence>MKSAEFIRNFAMCLLCSLSVAACTADSLPSTSPSQVDQTVTVATENLPKNHEATQKPPNTNPPSGDAARSAIESRRPLNVPGVPDGVLESGMDYAYLRRAVLAHGWTPAVNKHCKANVAGDDYKTLCTAHPNLQDCKVCDQMPELSECSVDGYCLMHFHNASTNQTMEVGTYGDTTGWSVHEKDSQLGVTGLTVTPTAAQ</sequence>
<evidence type="ECO:0008006" key="5">
    <source>
        <dbReference type="Google" id="ProtNLM"/>
    </source>
</evidence>
<keyword evidence="4" id="KW-1185">Reference proteome</keyword>
<dbReference type="EMBL" id="JADIKI010000022">
    <property type="protein sequence ID" value="MFK2854623.1"/>
    <property type="molecule type" value="Genomic_DNA"/>
</dbReference>
<proteinExistence type="predicted"/>
<dbReference type="RefSeq" id="WP_380009464.1">
    <property type="nucleotide sequence ID" value="NZ_JADIKI010000022.1"/>
</dbReference>
<comment type="caution">
    <text evidence="3">The sequence shown here is derived from an EMBL/GenBank/DDBJ whole genome shotgun (WGS) entry which is preliminary data.</text>
</comment>
<evidence type="ECO:0000256" key="2">
    <source>
        <dbReference type="SAM" id="SignalP"/>
    </source>
</evidence>
<protein>
    <recommendedName>
        <fullName evidence="5">Secreted protein</fullName>
    </recommendedName>
</protein>
<feature type="chain" id="PRO_5045656309" description="Secreted protein" evidence="2">
    <location>
        <begin position="23"/>
        <end position="200"/>
    </location>
</feature>
<feature type="region of interest" description="Disordered" evidence="1">
    <location>
        <begin position="46"/>
        <end position="78"/>
    </location>
</feature>
<name>A0ABW8IIJ7_9GAMM</name>
<dbReference type="Proteomes" id="UP001620409">
    <property type="component" value="Unassembled WGS sequence"/>
</dbReference>
<evidence type="ECO:0000313" key="4">
    <source>
        <dbReference type="Proteomes" id="UP001620409"/>
    </source>
</evidence>
<gene>
    <name evidence="3" type="ORF">ISP18_08470</name>
</gene>
<evidence type="ECO:0000313" key="3">
    <source>
        <dbReference type="EMBL" id="MFK2854623.1"/>
    </source>
</evidence>